<protein>
    <recommendedName>
        <fullName evidence="3">B box-type domain-containing protein</fullName>
    </recommendedName>
</protein>
<comment type="caution">
    <text evidence="1">The sequence shown here is derived from an EMBL/GenBank/DDBJ whole genome shotgun (WGS) entry which is preliminary data.</text>
</comment>
<evidence type="ECO:0000313" key="2">
    <source>
        <dbReference type="Proteomes" id="UP000076078"/>
    </source>
</evidence>
<reference evidence="1 2" key="1">
    <citation type="submission" date="2015-12" db="EMBL/GenBank/DDBJ databases">
        <title>Dictyostelia acquired genes for synthesis and detection of signals that induce cell-type specialization by lateral gene transfer from prokaryotes.</title>
        <authorList>
            <person name="Gloeckner G."/>
            <person name="Schaap P."/>
        </authorList>
    </citation>
    <scope>NUCLEOTIDE SEQUENCE [LARGE SCALE GENOMIC DNA]</scope>
    <source>
        <strain evidence="1 2">TK</strain>
    </source>
</reference>
<dbReference type="AlphaFoldDB" id="A0A151Z4Z1"/>
<dbReference type="PANTHER" id="PTHR32031">
    <property type="entry name" value="FNIP REPEAT-CONTAINING PROTEIN-RELATED-RELATED"/>
    <property type="match status" value="1"/>
</dbReference>
<evidence type="ECO:0000313" key="1">
    <source>
        <dbReference type="EMBL" id="KYQ89005.1"/>
    </source>
</evidence>
<organism evidence="1 2">
    <name type="scientific">Tieghemostelium lacteum</name>
    <name type="common">Slime mold</name>
    <name type="synonym">Dictyostelium lacteum</name>
    <dbReference type="NCBI Taxonomy" id="361077"/>
    <lineage>
        <taxon>Eukaryota</taxon>
        <taxon>Amoebozoa</taxon>
        <taxon>Evosea</taxon>
        <taxon>Eumycetozoa</taxon>
        <taxon>Dictyostelia</taxon>
        <taxon>Dictyosteliales</taxon>
        <taxon>Raperosteliaceae</taxon>
        <taxon>Tieghemostelium</taxon>
    </lineage>
</organism>
<dbReference type="SUPFAM" id="SSF57845">
    <property type="entry name" value="B-box zinc-binding domain"/>
    <property type="match status" value="1"/>
</dbReference>
<keyword evidence="2" id="KW-1185">Reference proteome</keyword>
<dbReference type="InterPro" id="IPR052697">
    <property type="entry name" value="FNIP_repeat"/>
</dbReference>
<dbReference type="InParanoid" id="A0A151Z4Z1"/>
<dbReference type="InterPro" id="IPR015915">
    <property type="entry name" value="Kelch-typ_b-propeller"/>
</dbReference>
<dbReference type="Proteomes" id="UP000076078">
    <property type="component" value="Unassembled WGS sequence"/>
</dbReference>
<dbReference type="CDD" id="cd19756">
    <property type="entry name" value="Bbox2"/>
    <property type="match status" value="1"/>
</dbReference>
<evidence type="ECO:0008006" key="3">
    <source>
        <dbReference type="Google" id="ProtNLM"/>
    </source>
</evidence>
<dbReference type="SUPFAM" id="SSF117281">
    <property type="entry name" value="Kelch motif"/>
    <property type="match status" value="1"/>
</dbReference>
<name>A0A151Z4Z1_TIELA</name>
<dbReference type="FunCoup" id="A0A151Z4Z1">
    <property type="interactions" value="27"/>
</dbReference>
<accession>A0A151Z4Z1</accession>
<sequence length="552" mass="64322">MTSECTTTQHLRETVLYCLDCKKSCCSKCLFKNHPNHTVKDSEDVFQDIISKSNQFNEDLNEILQRKIDQKQKNEELFKVDVEDHYTQTVATLSSHFRELHDQLHFKELDLKRELKSYYDENLEIFTTVISKLENDISQTQNLFTEYKIYQQKGGFSTPDTPSPLLEESVDDKEIDRKRVKLGRLQQQQDGGYIDFAKYQQEHLSFINKYSMTIEDLKRHDMVEYTKYKPILEIFSRLKFEVSMMDLTNERPVISSLYKTKYIYKAFKEQGIERIDVMADESHIVVPKNNNPDVLLPSGIIDNRIYQISVQDHLYYFNNDKYFCIDLGLGMMAKWSQGHLPALNPTGSHYSSCYDGKDSIYITGGVDNTTNRELKNIYRFNVRSKHCELLPVTLMLPSKFHHLVYGGEDILYIVGGFSLQENGVNGTTMAIDRISKLNTRDLTIREVAKLDKAILSVCFDPENQLFYIITFTRPFEFYVFNLKTKELTSLQSPPIVLVKAESISLTKLYHCGNTIAMIYPSPTMIQTIFKYSIADNHWSQNEFKLSMINIYK</sequence>
<gene>
    <name evidence="1" type="ORF">DLAC_10221</name>
</gene>
<dbReference type="PANTHER" id="PTHR32031:SF47">
    <property type="entry name" value="B BOX-TYPE DOMAIN-CONTAINING PROTEIN-RELATED"/>
    <property type="match status" value="1"/>
</dbReference>
<dbReference type="EMBL" id="LODT01000042">
    <property type="protein sequence ID" value="KYQ89005.1"/>
    <property type="molecule type" value="Genomic_DNA"/>
</dbReference>
<dbReference type="Gene3D" id="2.120.10.80">
    <property type="entry name" value="Kelch-type beta propeller"/>
    <property type="match status" value="1"/>
</dbReference>
<proteinExistence type="predicted"/>
<dbReference type="Gene3D" id="3.30.160.60">
    <property type="entry name" value="Classic Zinc Finger"/>
    <property type="match status" value="1"/>
</dbReference>